<name>A0A8H3FGL2_9LECA</name>
<keyword evidence="3" id="KW-1185">Reference proteome</keyword>
<dbReference type="Pfam" id="PF17242">
    <property type="entry name" value="DUF5315"/>
    <property type="match status" value="1"/>
</dbReference>
<dbReference type="AlphaFoldDB" id="A0A8H3FGL2"/>
<feature type="compositionally biased region" description="Polar residues" evidence="1">
    <location>
        <begin position="1"/>
        <end position="10"/>
    </location>
</feature>
<evidence type="ECO:0000313" key="3">
    <source>
        <dbReference type="Proteomes" id="UP000664521"/>
    </source>
</evidence>
<feature type="region of interest" description="Disordered" evidence="1">
    <location>
        <begin position="214"/>
        <end position="242"/>
    </location>
</feature>
<sequence length="242" mass="26041">MSTLSPSTSTRHPDRAPPPSLFLGPPSRNASAISLPSPTHQTQSQNQPTITVPSQPRDPLLLRPRGAAGGLDSKPSFIRSRPTAPPANQSEGDRTDALWAEMQATLADVEVSAFSSTHVFGQAHLAALEELRAAQVQLARAWGRGGDDEDEDEDKNAGMDDGGGKGKEGEADGEEEDILVARRRREVNERFFKKVQEGVQDVVGRLETVAQAMGRVERESREIWESGSGSESLDTGSESVMS</sequence>
<accession>A0A8H3FGL2</accession>
<comment type="caution">
    <text evidence="2">The sequence shown here is derived from an EMBL/GenBank/DDBJ whole genome shotgun (WGS) entry which is preliminary data.</text>
</comment>
<feature type="compositionally biased region" description="Polar residues" evidence="1">
    <location>
        <begin position="227"/>
        <end position="242"/>
    </location>
</feature>
<evidence type="ECO:0000256" key="1">
    <source>
        <dbReference type="SAM" id="MobiDB-lite"/>
    </source>
</evidence>
<organism evidence="2 3">
    <name type="scientific">Heterodermia speciosa</name>
    <dbReference type="NCBI Taxonomy" id="116794"/>
    <lineage>
        <taxon>Eukaryota</taxon>
        <taxon>Fungi</taxon>
        <taxon>Dikarya</taxon>
        <taxon>Ascomycota</taxon>
        <taxon>Pezizomycotina</taxon>
        <taxon>Lecanoromycetes</taxon>
        <taxon>OSLEUM clade</taxon>
        <taxon>Lecanoromycetidae</taxon>
        <taxon>Caliciales</taxon>
        <taxon>Physciaceae</taxon>
        <taxon>Heterodermia</taxon>
    </lineage>
</organism>
<proteinExistence type="predicted"/>
<protein>
    <submittedName>
        <fullName evidence="2">Uncharacterized protein</fullName>
    </submittedName>
</protein>
<feature type="compositionally biased region" description="Basic and acidic residues" evidence="1">
    <location>
        <begin position="215"/>
        <end position="224"/>
    </location>
</feature>
<dbReference type="EMBL" id="CAJPDS010000026">
    <property type="protein sequence ID" value="CAF9920526.1"/>
    <property type="molecule type" value="Genomic_DNA"/>
</dbReference>
<reference evidence="2" key="1">
    <citation type="submission" date="2021-03" db="EMBL/GenBank/DDBJ databases">
        <authorList>
            <person name="Tagirdzhanova G."/>
        </authorList>
    </citation>
    <scope>NUCLEOTIDE SEQUENCE</scope>
</reference>
<feature type="region of interest" description="Disordered" evidence="1">
    <location>
        <begin position="141"/>
        <end position="178"/>
    </location>
</feature>
<dbReference type="OrthoDB" id="4158841at2759"/>
<dbReference type="Proteomes" id="UP000664521">
    <property type="component" value="Unassembled WGS sequence"/>
</dbReference>
<feature type="compositionally biased region" description="Basic and acidic residues" evidence="1">
    <location>
        <begin position="155"/>
        <end position="170"/>
    </location>
</feature>
<feature type="region of interest" description="Disordered" evidence="1">
    <location>
        <begin position="1"/>
        <end position="99"/>
    </location>
</feature>
<gene>
    <name evidence="2" type="ORF">HETSPECPRED_004268</name>
</gene>
<feature type="compositionally biased region" description="Polar residues" evidence="1">
    <location>
        <begin position="28"/>
        <end position="54"/>
    </location>
</feature>
<evidence type="ECO:0000313" key="2">
    <source>
        <dbReference type="EMBL" id="CAF9920526.1"/>
    </source>
</evidence>